<evidence type="ECO:0000313" key="1">
    <source>
        <dbReference type="EMBL" id="CAH2211256.1"/>
    </source>
</evidence>
<name>A0A8S4QK49_9NEOP</name>
<feature type="non-terminal residue" evidence="1">
    <location>
        <position position="1"/>
    </location>
</feature>
<organism evidence="1 2">
    <name type="scientific">Pararge aegeria aegeria</name>
    <dbReference type="NCBI Taxonomy" id="348720"/>
    <lineage>
        <taxon>Eukaryota</taxon>
        <taxon>Metazoa</taxon>
        <taxon>Ecdysozoa</taxon>
        <taxon>Arthropoda</taxon>
        <taxon>Hexapoda</taxon>
        <taxon>Insecta</taxon>
        <taxon>Pterygota</taxon>
        <taxon>Neoptera</taxon>
        <taxon>Endopterygota</taxon>
        <taxon>Lepidoptera</taxon>
        <taxon>Glossata</taxon>
        <taxon>Ditrysia</taxon>
        <taxon>Papilionoidea</taxon>
        <taxon>Nymphalidae</taxon>
        <taxon>Satyrinae</taxon>
        <taxon>Satyrini</taxon>
        <taxon>Parargina</taxon>
        <taxon>Pararge</taxon>
    </lineage>
</organism>
<dbReference type="EMBL" id="CAKXAJ010009665">
    <property type="protein sequence ID" value="CAH2211256.1"/>
    <property type="molecule type" value="Genomic_DNA"/>
</dbReference>
<proteinExistence type="predicted"/>
<accession>A0A8S4QK49</accession>
<comment type="caution">
    <text evidence="1">The sequence shown here is derived from an EMBL/GenBank/DDBJ whole genome shotgun (WGS) entry which is preliminary data.</text>
</comment>
<reference evidence="1" key="1">
    <citation type="submission" date="2022-03" db="EMBL/GenBank/DDBJ databases">
        <authorList>
            <person name="Lindestad O."/>
        </authorList>
    </citation>
    <scope>NUCLEOTIDE SEQUENCE</scope>
</reference>
<dbReference type="AlphaFoldDB" id="A0A8S4QK49"/>
<evidence type="ECO:0000313" key="2">
    <source>
        <dbReference type="Proteomes" id="UP000838756"/>
    </source>
</evidence>
<dbReference type="Proteomes" id="UP000838756">
    <property type="component" value="Unassembled WGS sequence"/>
</dbReference>
<gene>
    <name evidence="1" type="primary">jg45</name>
    <name evidence="1" type="ORF">PAEG_LOCUS3087</name>
</gene>
<dbReference type="OrthoDB" id="412981at2759"/>
<keyword evidence="2" id="KW-1185">Reference proteome</keyword>
<sequence length="120" mass="13776">GEGHGFPFGETEARPARYTLCPTYQKKRLQIQLNRCLRRVVGAWSYVRNDPIHRDTRTPTVEEFVRQLACNMIADTSSCKPLHGKALLQASPQNGRPLFLTWWKSLIATSVLLDPHYRLI</sequence>
<protein>
    <submittedName>
        <fullName evidence="1">Jg45 protein</fullName>
    </submittedName>
</protein>